<reference evidence="1 2" key="2">
    <citation type="submission" date="2018-11" db="EMBL/GenBank/DDBJ databases">
        <authorList>
            <consortium name="Pathogen Informatics"/>
        </authorList>
    </citation>
    <scope>NUCLEOTIDE SEQUENCE [LARGE SCALE GENOMIC DNA]</scope>
    <source>
        <strain evidence="1 2">Egypt</strain>
    </source>
</reference>
<dbReference type="SUPFAM" id="SSF50978">
    <property type="entry name" value="WD40 repeat-like"/>
    <property type="match status" value="1"/>
</dbReference>
<sequence length="222" mass="25078">MASSSVAIREAVPYRIFREVHSEVRTVLDYFLSTIPYPAKSRGAFLLFCAIKIHDIESGKRVWMLLQAHEHTPISAVVVTGENQWATGDEKGLVKLWDKRQPGPGLTIKREDENPTNPAFNTINDLAVGNRDKKWLYAATDDGSLAVYNLRRRRLDMVSDTLGYSARSVAVIHVSTAFCIQHLPFLSVDDFRMTVMSLWAPKKEYFANSMLMSTKRVQNGSL</sequence>
<protein>
    <submittedName>
        <fullName evidence="3">WD_REPEATS_REGION domain-containing protein</fullName>
    </submittedName>
</protein>
<dbReference type="InterPro" id="IPR036322">
    <property type="entry name" value="WD40_repeat_dom_sf"/>
</dbReference>
<evidence type="ECO:0000313" key="3">
    <source>
        <dbReference type="WBParaSite" id="ECPE_0000755601-mRNA-1"/>
    </source>
</evidence>
<dbReference type="Gene3D" id="2.130.10.10">
    <property type="entry name" value="YVTN repeat-like/Quinoprotein amine dehydrogenase"/>
    <property type="match status" value="1"/>
</dbReference>
<evidence type="ECO:0000313" key="1">
    <source>
        <dbReference type="EMBL" id="VDP81395.1"/>
    </source>
</evidence>
<dbReference type="OrthoDB" id="2288928at2759"/>
<dbReference type="WBParaSite" id="ECPE_0000755601-mRNA-1">
    <property type="protein sequence ID" value="ECPE_0000755601-mRNA-1"/>
    <property type="gene ID" value="ECPE_0000755601"/>
</dbReference>
<name>A0A183AKQ5_9TREM</name>
<accession>A0A183AKQ5</accession>
<gene>
    <name evidence="1" type="ORF">ECPE_LOCUS7540</name>
</gene>
<reference evidence="3" key="1">
    <citation type="submission" date="2016-06" db="UniProtKB">
        <authorList>
            <consortium name="WormBaseParasite"/>
        </authorList>
    </citation>
    <scope>IDENTIFICATION</scope>
</reference>
<dbReference type="EMBL" id="UZAN01044756">
    <property type="protein sequence ID" value="VDP81395.1"/>
    <property type="molecule type" value="Genomic_DNA"/>
</dbReference>
<dbReference type="InterPro" id="IPR015943">
    <property type="entry name" value="WD40/YVTN_repeat-like_dom_sf"/>
</dbReference>
<evidence type="ECO:0000313" key="2">
    <source>
        <dbReference type="Proteomes" id="UP000272942"/>
    </source>
</evidence>
<proteinExistence type="predicted"/>
<organism evidence="3">
    <name type="scientific">Echinostoma caproni</name>
    <dbReference type="NCBI Taxonomy" id="27848"/>
    <lineage>
        <taxon>Eukaryota</taxon>
        <taxon>Metazoa</taxon>
        <taxon>Spiralia</taxon>
        <taxon>Lophotrochozoa</taxon>
        <taxon>Platyhelminthes</taxon>
        <taxon>Trematoda</taxon>
        <taxon>Digenea</taxon>
        <taxon>Plagiorchiida</taxon>
        <taxon>Echinostomata</taxon>
        <taxon>Echinostomatoidea</taxon>
        <taxon>Echinostomatidae</taxon>
        <taxon>Echinostoma</taxon>
    </lineage>
</organism>
<dbReference type="AlphaFoldDB" id="A0A183AKQ5"/>
<keyword evidence="2" id="KW-1185">Reference proteome</keyword>
<dbReference type="Proteomes" id="UP000272942">
    <property type="component" value="Unassembled WGS sequence"/>
</dbReference>